<evidence type="ECO:0000313" key="10">
    <source>
        <dbReference type="Proteomes" id="UP000037122"/>
    </source>
</evidence>
<evidence type="ECO:0000256" key="7">
    <source>
        <dbReference type="ARBA" id="ARBA00023136"/>
    </source>
</evidence>
<keyword evidence="6 8" id="KW-0503">Monooxygenase</keyword>
<keyword evidence="7 8" id="KW-0472">Membrane</keyword>
<protein>
    <recommendedName>
        <fullName evidence="8">5-demethoxyubiquinone hydroxylase, mitochondrial</fullName>
        <shortName evidence="8">DMQ hydroxylase</shortName>
        <ecNumber evidence="8">1.14.99.60</ecNumber>
    </recommendedName>
    <alternativeName>
        <fullName evidence="8">Ubiquinone biosynthesis monooxygenase COQ7</fullName>
    </alternativeName>
</protein>
<reference evidence="10" key="1">
    <citation type="journal article" date="2015" name="BMC Genomics">
        <title>Draft genome of a commonly misdiagnosed multidrug resistant pathogen Candida auris.</title>
        <authorList>
            <person name="Chatterjee S."/>
            <person name="Alampalli S.V."/>
            <person name="Nageshan R.K."/>
            <person name="Chettiar S.T."/>
            <person name="Joshi S."/>
            <person name="Tatu U.S."/>
        </authorList>
    </citation>
    <scope>NUCLEOTIDE SEQUENCE [LARGE SCALE GENOMIC DNA]</scope>
    <source>
        <strain evidence="10">6684</strain>
    </source>
</reference>
<comment type="subcellular location">
    <subcellularLocation>
        <location evidence="8">Mitochondrion inner membrane</location>
        <topology evidence="8">Peripheral membrane protein</topology>
        <orientation evidence="8">Matrix side</orientation>
    </subcellularLocation>
</comment>
<dbReference type="UniPathway" id="UPA00232"/>
<dbReference type="HAMAP" id="MF_01658">
    <property type="entry name" value="COQ7"/>
    <property type="match status" value="1"/>
</dbReference>
<evidence type="ECO:0000313" key="9">
    <source>
        <dbReference type="EMBL" id="KNE02486.1"/>
    </source>
</evidence>
<keyword evidence="8" id="KW-0496">Mitochondrion</keyword>
<evidence type="ECO:0000256" key="4">
    <source>
        <dbReference type="ARBA" id="ARBA00023002"/>
    </source>
</evidence>
<organism evidence="9 10">
    <name type="scientific">Candidozyma auris</name>
    <name type="common">Yeast</name>
    <name type="synonym">Candida auris</name>
    <dbReference type="NCBI Taxonomy" id="498019"/>
    <lineage>
        <taxon>Eukaryota</taxon>
        <taxon>Fungi</taxon>
        <taxon>Dikarya</taxon>
        <taxon>Ascomycota</taxon>
        <taxon>Saccharomycotina</taxon>
        <taxon>Pichiomycetes</taxon>
        <taxon>Metschnikowiaceae</taxon>
        <taxon>Candidozyma</taxon>
    </lineage>
</organism>
<dbReference type="AlphaFoldDB" id="A0A0L0P904"/>
<evidence type="ECO:0000256" key="2">
    <source>
        <dbReference type="ARBA" id="ARBA00022688"/>
    </source>
</evidence>
<comment type="function">
    <text evidence="8">Catalyzes the hydroxylation of 2-polyprenyl-3-methyl-6-methoxy-1,4-benzoquinol (DMQH2) during ubiquinone biosynthesis. Has also a structural role in the COQ enzyme complex, stabilizing other COQ polypeptides.</text>
</comment>
<feature type="binding site" evidence="8">
    <location>
        <position position="96"/>
    </location>
    <ligand>
        <name>Fe cation</name>
        <dbReference type="ChEBI" id="CHEBI:24875"/>
        <label>2</label>
    </ligand>
</feature>
<dbReference type="VEuPathDB" id="FungiDB:CJJ07_000169"/>
<evidence type="ECO:0000256" key="6">
    <source>
        <dbReference type="ARBA" id="ARBA00023033"/>
    </source>
</evidence>
<dbReference type="Proteomes" id="UP000037122">
    <property type="component" value="Unassembled WGS sequence"/>
</dbReference>
<dbReference type="GO" id="GO:0046872">
    <property type="term" value="F:metal ion binding"/>
    <property type="evidence" value="ECO:0007669"/>
    <property type="project" value="UniProtKB-KW"/>
</dbReference>
<sequence>MLSKRSAIQALRQLSSSRVALEGSKKKARSKAHEYIPENVEYGSLSKAQKAFLDRVVRVDQAGELGANYIYMGQYAVLSTKFPHLKPVLQHMWDQEIHHHDTFNKLQHERRVRPSLLTPLWKIGAIGIGAGTALISKEAAMACTVAVETVIGGHYNQQLRVLMNQFNIPIYDKETKRMLTPEEITKEIETSPELADLKSTISTFRDDELEHLDTAVEHDADKAVPYMLLTETIKLICRGAIWTAERI</sequence>
<comment type="pathway">
    <text evidence="1 8">Cofactor biosynthesis; ubiquinone biosynthesis.</text>
</comment>
<feature type="binding site" evidence="8">
    <location>
        <position position="99"/>
    </location>
    <ligand>
        <name>Fe cation</name>
        <dbReference type="ChEBI" id="CHEBI:24875"/>
        <label>1</label>
    </ligand>
</feature>
<feature type="binding site" evidence="8">
    <location>
        <position position="211"/>
    </location>
    <ligand>
        <name>Fe cation</name>
        <dbReference type="ChEBI" id="CHEBI:24875"/>
        <label>2</label>
    </ligand>
</feature>
<dbReference type="EC" id="1.14.99.60" evidence="8"/>
<keyword evidence="5 8" id="KW-0408">Iron</keyword>
<feature type="binding site" evidence="8">
    <location>
        <position position="208"/>
    </location>
    <ligand>
        <name>Fe cation</name>
        <dbReference type="ChEBI" id="CHEBI:24875"/>
        <label>2</label>
    </ligand>
</feature>
<dbReference type="VEuPathDB" id="FungiDB:CJI96_0002737"/>
<comment type="cofactor">
    <cofactor evidence="8">
        <name>Fe cation</name>
        <dbReference type="ChEBI" id="CHEBI:24875"/>
    </cofactor>
    <text evidence="8">Binds 2 iron ions per subunit.</text>
</comment>
<dbReference type="VEuPathDB" id="FungiDB:CJJ09_003151"/>
<comment type="catalytic activity">
    <reaction evidence="8">
        <text>a 5-methoxy-2-methyl-3-(all-trans-polyprenyl)benzene-1,4-diol + AH2 + O2 = a 3-demethylubiquinol + A + H2O</text>
        <dbReference type="Rhea" id="RHEA:50908"/>
        <dbReference type="Rhea" id="RHEA-COMP:10859"/>
        <dbReference type="Rhea" id="RHEA-COMP:10914"/>
        <dbReference type="ChEBI" id="CHEBI:13193"/>
        <dbReference type="ChEBI" id="CHEBI:15377"/>
        <dbReference type="ChEBI" id="CHEBI:15379"/>
        <dbReference type="ChEBI" id="CHEBI:17499"/>
        <dbReference type="ChEBI" id="CHEBI:84167"/>
        <dbReference type="ChEBI" id="CHEBI:84422"/>
        <dbReference type="EC" id="1.14.99.60"/>
    </reaction>
</comment>
<comment type="similarity">
    <text evidence="8">Belongs to the COQ7 family.</text>
</comment>
<keyword evidence="3 8" id="KW-0479">Metal-binding</keyword>
<name>A0A0L0P904_CANAR</name>
<dbReference type="InterPro" id="IPR011566">
    <property type="entry name" value="Ubq_synth_Coq7"/>
</dbReference>
<dbReference type="SUPFAM" id="SSF47240">
    <property type="entry name" value="Ferritin-like"/>
    <property type="match status" value="1"/>
</dbReference>
<dbReference type="GO" id="GO:0031314">
    <property type="term" value="C:extrinsic component of mitochondrial inner membrane"/>
    <property type="evidence" value="ECO:0007669"/>
    <property type="project" value="UniProtKB-UniRule"/>
</dbReference>
<dbReference type="PANTHER" id="PTHR11237">
    <property type="entry name" value="COENZYME Q10 BIOSYNTHESIS PROTEIN 7"/>
    <property type="match status" value="1"/>
</dbReference>
<dbReference type="Pfam" id="PF03232">
    <property type="entry name" value="COQ7"/>
    <property type="match status" value="1"/>
</dbReference>
<comment type="subunit">
    <text evidence="8">Component of a multi-subunit COQ enzyme complex, composed of at least COQ3, COQ4, COQ5, COQ6, COQ7 and COQ9.</text>
</comment>
<feature type="binding site" evidence="8">
    <location>
        <position position="64"/>
    </location>
    <ligand>
        <name>Fe cation</name>
        <dbReference type="ChEBI" id="CHEBI:24875"/>
        <label>1</label>
    </ligand>
</feature>
<evidence type="ECO:0000256" key="3">
    <source>
        <dbReference type="ARBA" id="ARBA00022723"/>
    </source>
</evidence>
<evidence type="ECO:0000256" key="8">
    <source>
        <dbReference type="HAMAP-Rule" id="MF_03194"/>
    </source>
</evidence>
<gene>
    <name evidence="8" type="primary">COQ7</name>
    <name evidence="9" type="ORF">QG37_00291</name>
</gene>
<dbReference type="VEuPathDB" id="FungiDB:CJI97_002254"/>
<keyword evidence="4 8" id="KW-0560">Oxidoreductase</keyword>
<dbReference type="GO" id="GO:0008682">
    <property type="term" value="F:3-demethoxyubiquinol 3-hydroxylase activity"/>
    <property type="evidence" value="ECO:0007669"/>
    <property type="project" value="UniProtKB-EC"/>
</dbReference>
<keyword evidence="8" id="KW-0999">Mitochondrion inner membrane</keyword>
<feature type="binding site" evidence="8">
    <location>
        <position position="148"/>
    </location>
    <ligand>
        <name>Fe cation</name>
        <dbReference type="ChEBI" id="CHEBI:24875"/>
        <label>2</label>
    </ligand>
</feature>
<accession>A0A0L0P904</accession>
<dbReference type="PANTHER" id="PTHR11237:SF4">
    <property type="entry name" value="5-DEMETHOXYUBIQUINONE HYDROXYLASE, MITOCHONDRIAL"/>
    <property type="match status" value="1"/>
</dbReference>
<evidence type="ECO:0000256" key="5">
    <source>
        <dbReference type="ARBA" id="ARBA00023004"/>
    </source>
</evidence>
<dbReference type="GO" id="GO:0006744">
    <property type="term" value="P:ubiquinone biosynthetic process"/>
    <property type="evidence" value="ECO:0007669"/>
    <property type="project" value="UniProtKB-UniRule"/>
</dbReference>
<dbReference type="GO" id="GO:0016709">
    <property type="term" value="F:oxidoreductase activity, acting on paired donors, with incorporation or reduction of molecular oxygen, NAD(P)H as one donor, and incorporation of one atom of oxygen"/>
    <property type="evidence" value="ECO:0007669"/>
    <property type="project" value="UniProtKB-UniRule"/>
</dbReference>
<dbReference type="EMBL" id="LGST01000003">
    <property type="protein sequence ID" value="KNE02486.1"/>
    <property type="molecule type" value="Genomic_DNA"/>
</dbReference>
<comment type="caution">
    <text evidence="9">The sequence shown here is derived from an EMBL/GenBank/DDBJ whole genome shotgun (WGS) entry which is preliminary data.</text>
</comment>
<dbReference type="VEuPathDB" id="FungiDB:B9J08_002063"/>
<feature type="binding site" evidence="8">
    <location>
        <position position="208"/>
    </location>
    <ligand>
        <name>Fe cation</name>
        <dbReference type="ChEBI" id="CHEBI:24875"/>
        <label>1</label>
    </ligand>
</feature>
<keyword evidence="2 8" id="KW-0831">Ubiquinone biosynthesis</keyword>
<proteinExistence type="inferred from homology"/>
<dbReference type="CDD" id="cd01042">
    <property type="entry name" value="DMQH"/>
    <property type="match status" value="1"/>
</dbReference>
<evidence type="ECO:0000256" key="1">
    <source>
        <dbReference type="ARBA" id="ARBA00004749"/>
    </source>
</evidence>
<dbReference type="InterPro" id="IPR009078">
    <property type="entry name" value="Ferritin-like_SF"/>
</dbReference>
<dbReference type="VEuPathDB" id="FungiDB:QG37_00291"/>
<feature type="binding site" evidence="8">
    <location>
        <position position="96"/>
    </location>
    <ligand>
        <name>Fe cation</name>
        <dbReference type="ChEBI" id="CHEBI:24875"/>
        <label>1</label>
    </ligand>
</feature>